<keyword evidence="1" id="KW-1133">Transmembrane helix</keyword>
<proteinExistence type="predicted"/>
<protein>
    <submittedName>
        <fullName evidence="2">Uncharacterized protein</fullName>
    </submittedName>
</protein>
<dbReference type="EMBL" id="VSRR010000353">
    <property type="protein sequence ID" value="MPC14449.1"/>
    <property type="molecule type" value="Genomic_DNA"/>
</dbReference>
<keyword evidence="3" id="KW-1185">Reference proteome</keyword>
<accession>A0A5B7CYK7</accession>
<reference evidence="2 3" key="1">
    <citation type="submission" date="2019-05" db="EMBL/GenBank/DDBJ databases">
        <title>Another draft genome of Portunus trituberculatus and its Hox gene families provides insights of decapod evolution.</title>
        <authorList>
            <person name="Jeong J.-H."/>
            <person name="Song I."/>
            <person name="Kim S."/>
            <person name="Choi T."/>
            <person name="Kim D."/>
            <person name="Ryu S."/>
            <person name="Kim W."/>
        </authorList>
    </citation>
    <scope>NUCLEOTIDE SEQUENCE [LARGE SCALE GENOMIC DNA]</scope>
    <source>
        <tissue evidence="2">Muscle</tissue>
    </source>
</reference>
<evidence type="ECO:0000313" key="2">
    <source>
        <dbReference type="EMBL" id="MPC14449.1"/>
    </source>
</evidence>
<evidence type="ECO:0000313" key="3">
    <source>
        <dbReference type="Proteomes" id="UP000324222"/>
    </source>
</evidence>
<keyword evidence="1" id="KW-0472">Membrane</keyword>
<sequence>MSEFCASIRLVVLRHAMSPLVSVFCEASLSWPSSLESLSSGVVRNVALLGVVCGVALLGVVCGVAFLGVVPDVAPYTFPHLFRDDQPFKSKQITQGRHKTLDF</sequence>
<gene>
    <name evidence="2" type="ORF">E2C01_007216</name>
</gene>
<feature type="transmembrane region" description="Helical" evidence="1">
    <location>
        <begin position="46"/>
        <end position="70"/>
    </location>
</feature>
<comment type="caution">
    <text evidence="2">The sequence shown here is derived from an EMBL/GenBank/DDBJ whole genome shotgun (WGS) entry which is preliminary data.</text>
</comment>
<dbReference type="Proteomes" id="UP000324222">
    <property type="component" value="Unassembled WGS sequence"/>
</dbReference>
<organism evidence="2 3">
    <name type="scientific">Portunus trituberculatus</name>
    <name type="common">Swimming crab</name>
    <name type="synonym">Neptunus trituberculatus</name>
    <dbReference type="NCBI Taxonomy" id="210409"/>
    <lineage>
        <taxon>Eukaryota</taxon>
        <taxon>Metazoa</taxon>
        <taxon>Ecdysozoa</taxon>
        <taxon>Arthropoda</taxon>
        <taxon>Crustacea</taxon>
        <taxon>Multicrustacea</taxon>
        <taxon>Malacostraca</taxon>
        <taxon>Eumalacostraca</taxon>
        <taxon>Eucarida</taxon>
        <taxon>Decapoda</taxon>
        <taxon>Pleocyemata</taxon>
        <taxon>Brachyura</taxon>
        <taxon>Eubrachyura</taxon>
        <taxon>Portunoidea</taxon>
        <taxon>Portunidae</taxon>
        <taxon>Portuninae</taxon>
        <taxon>Portunus</taxon>
    </lineage>
</organism>
<evidence type="ECO:0000256" key="1">
    <source>
        <dbReference type="SAM" id="Phobius"/>
    </source>
</evidence>
<name>A0A5B7CYK7_PORTR</name>
<keyword evidence="1" id="KW-0812">Transmembrane</keyword>
<dbReference type="AlphaFoldDB" id="A0A5B7CYK7"/>